<feature type="transmembrane region" description="Helical" evidence="2">
    <location>
        <begin position="166"/>
        <end position="184"/>
    </location>
</feature>
<feature type="region of interest" description="Disordered" evidence="1">
    <location>
        <begin position="192"/>
        <end position="215"/>
    </location>
</feature>
<sequence length="284" mass="30228">MSDDKLKSEDEKPTSRKSRQPTTRKTAAKKSSAKAKPEEKSTSTTTKKAAAKKAAPKKVVSKASAAPTSSSDEKLAKDKSTGESKKTGPVAKTVTAKTKKVLDKSKSEPVGDDTKKAPQGKKADKEAKTAKPENRLNESKEKTKSPAAPPKDAISRPKKGYSLSKMITVAAVLFLGVLAVFLVGKDSLLTKSENEPQQSATQATDEPNPNASSPYGMRVEQLKEIEGLLASLNFDPGRIDGDIDHEAVAAISLFQEISGLQVDGKPTPDLLAELKAVDEMLSNN</sequence>
<dbReference type="AlphaFoldDB" id="A0A0M2RDW2"/>
<keyword evidence="2" id="KW-0472">Membrane</keyword>
<comment type="caution">
    <text evidence="4">The sequence shown here is derived from an EMBL/GenBank/DDBJ whole genome shotgun (WGS) entry which is preliminary data.</text>
</comment>
<evidence type="ECO:0000256" key="1">
    <source>
        <dbReference type="SAM" id="MobiDB-lite"/>
    </source>
</evidence>
<feature type="domain" description="Peptidoglycan binding-like" evidence="3">
    <location>
        <begin position="220"/>
        <end position="274"/>
    </location>
</feature>
<proteinExistence type="predicted"/>
<organism evidence="4 5">
    <name type="scientific">Kiloniella litopenaei</name>
    <dbReference type="NCBI Taxonomy" id="1549748"/>
    <lineage>
        <taxon>Bacteria</taxon>
        <taxon>Pseudomonadati</taxon>
        <taxon>Pseudomonadota</taxon>
        <taxon>Alphaproteobacteria</taxon>
        <taxon>Rhodospirillales</taxon>
        <taxon>Kiloniellaceae</taxon>
        <taxon>Kiloniella</taxon>
    </lineage>
</organism>
<dbReference type="InterPro" id="IPR036365">
    <property type="entry name" value="PGBD-like_sf"/>
</dbReference>
<protein>
    <recommendedName>
        <fullName evidence="3">Peptidoglycan binding-like domain-containing protein</fullName>
    </recommendedName>
</protein>
<keyword evidence="2" id="KW-1133">Transmembrane helix</keyword>
<feature type="compositionally biased region" description="Low complexity" evidence="1">
    <location>
        <begin position="61"/>
        <end position="70"/>
    </location>
</feature>
<feature type="compositionally biased region" description="Polar residues" evidence="1">
    <location>
        <begin position="192"/>
        <end position="213"/>
    </location>
</feature>
<dbReference type="Proteomes" id="UP000034491">
    <property type="component" value="Unassembled WGS sequence"/>
</dbReference>
<feature type="compositionally biased region" description="Low complexity" evidence="1">
    <location>
        <begin position="87"/>
        <end position="96"/>
    </location>
</feature>
<feature type="compositionally biased region" description="Basic and acidic residues" evidence="1">
    <location>
        <begin position="1"/>
        <end position="14"/>
    </location>
</feature>
<accession>A0A0M2RDW2</accession>
<dbReference type="Gene3D" id="1.10.101.10">
    <property type="entry name" value="PGBD-like superfamily/PGBD"/>
    <property type="match status" value="1"/>
</dbReference>
<dbReference type="EMBL" id="LANI01000003">
    <property type="protein sequence ID" value="KKJ77743.1"/>
    <property type="molecule type" value="Genomic_DNA"/>
</dbReference>
<gene>
    <name evidence="4" type="ORF">WH95_04670</name>
</gene>
<keyword evidence="2" id="KW-0812">Transmembrane</keyword>
<feature type="region of interest" description="Disordered" evidence="1">
    <location>
        <begin position="1"/>
        <end position="158"/>
    </location>
</feature>
<evidence type="ECO:0000313" key="4">
    <source>
        <dbReference type="EMBL" id="KKJ77743.1"/>
    </source>
</evidence>
<evidence type="ECO:0000256" key="2">
    <source>
        <dbReference type="SAM" id="Phobius"/>
    </source>
</evidence>
<evidence type="ECO:0000259" key="3">
    <source>
        <dbReference type="Pfam" id="PF01471"/>
    </source>
</evidence>
<dbReference type="Pfam" id="PF01471">
    <property type="entry name" value="PG_binding_1"/>
    <property type="match status" value="1"/>
</dbReference>
<dbReference type="PATRIC" id="fig|1549748.8.peg.2415"/>
<keyword evidence="5" id="KW-1185">Reference proteome</keyword>
<evidence type="ECO:0000313" key="5">
    <source>
        <dbReference type="Proteomes" id="UP000034491"/>
    </source>
</evidence>
<dbReference type="RefSeq" id="WP_046503682.1">
    <property type="nucleotide sequence ID" value="NZ_LANI01000003.1"/>
</dbReference>
<feature type="compositionally biased region" description="Basic and acidic residues" evidence="1">
    <location>
        <begin position="100"/>
        <end position="144"/>
    </location>
</feature>
<dbReference type="InterPro" id="IPR002477">
    <property type="entry name" value="Peptidoglycan-bd-like"/>
</dbReference>
<dbReference type="SUPFAM" id="SSF47090">
    <property type="entry name" value="PGBD-like"/>
    <property type="match status" value="1"/>
</dbReference>
<dbReference type="OrthoDB" id="9816507at2"/>
<name>A0A0M2RDW2_9PROT</name>
<feature type="compositionally biased region" description="Basic and acidic residues" evidence="1">
    <location>
        <begin position="71"/>
        <end position="86"/>
    </location>
</feature>
<reference evidence="4 5" key="1">
    <citation type="submission" date="2015-03" db="EMBL/GenBank/DDBJ databases">
        <title>Genome sequence of Kiloniella sp. P1-1, isolated from the gut microflora of Pacific white shrimp, Penaeus vannamei.</title>
        <authorList>
            <person name="Shao Z."/>
            <person name="Wang L."/>
            <person name="Li X."/>
        </authorList>
    </citation>
    <scope>NUCLEOTIDE SEQUENCE [LARGE SCALE GENOMIC DNA]</scope>
    <source>
        <strain evidence="4 5">P1-1</strain>
    </source>
</reference>
<dbReference type="InterPro" id="IPR036366">
    <property type="entry name" value="PGBDSf"/>
</dbReference>
<feature type="compositionally biased region" description="Basic residues" evidence="1">
    <location>
        <begin position="49"/>
        <end position="60"/>
    </location>
</feature>